<reference evidence="1" key="1">
    <citation type="submission" date="2014-09" db="EMBL/GenBank/DDBJ databases">
        <authorList>
            <person name="Magalhaes I.L.F."/>
            <person name="Oliveira U."/>
            <person name="Santos F.R."/>
            <person name="Vidigal T.H.D.A."/>
            <person name="Brescovit A.D."/>
            <person name="Santos A.J."/>
        </authorList>
    </citation>
    <scope>NUCLEOTIDE SEQUENCE</scope>
    <source>
        <tissue evidence="1">Shoot tissue taken approximately 20 cm above the soil surface</tissue>
    </source>
</reference>
<name>A0A0A9BWL4_ARUDO</name>
<evidence type="ECO:0000313" key="1">
    <source>
        <dbReference type="EMBL" id="JAD63622.1"/>
    </source>
</evidence>
<organism evidence="1">
    <name type="scientific">Arundo donax</name>
    <name type="common">Giant reed</name>
    <name type="synonym">Donax arundinaceus</name>
    <dbReference type="NCBI Taxonomy" id="35708"/>
    <lineage>
        <taxon>Eukaryota</taxon>
        <taxon>Viridiplantae</taxon>
        <taxon>Streptophyta</taxon>
        <taxon>Embryophyta</taxon>
        <taxon>Tracheophyta</taxon>
        <taxon>Spermatophyta</taxon>
        <taxon>Magnoliopsida</taxon>
        <taxon>Liliopsida</taxon>
        <taxon>Poales</taxon>
        <taxon>Poaceae</taxon>
        <taxon>PACMAD clade</taxon>
        <taxon>Arundinoideae</taxon>
        <taxon>Arundineae</taxon>
        <taxon>Arundo</taxon>
    </lineage>
</organism>
<proteinExistence type="predicted"/>
<dbReference type="EMBL" id="GBRH01234273">
    <property type="protein sequence ID" value="JAD63622.1"/>
    <property type="molecule type" value="Transcribed_RNA"/>
</dbReference>
<dbReference type="AlphaFoldDB" id="A0A0A9BWL4"/>
<protein>
    <submittedName>
        <fullName evidence="1">Uncharacterized protein</fullName>
    </submittedName>
</protein>
<accession>A0A0A9BWL4</accession>
<sequence length="72" mass="8890">MSKLAQCHDNCEHHFLHLLVIELGSRKYFRNIIYRLLHNFAAFLHFKYQHHANSRCGHSDVQEQWVLRRWWC</sequence>
<reference evidence="1" key="2">
    <citation type="journal article" date="2015" name="Data Brief">
        <title>Shoot transcriptome of the giant reed, Arundo donax.</title>
        <authorList>
            <person name="Barrero R.A."/>
            <person name="Guerrero F.D."/>
            <person name="Moolhuijzen P."/>
            <person name="Goolsby J.A."/>
            <person name="Tidwell J."/>
            <person name="Bellgard S.E."/>
            <person name="Bellgard M.I."/>
        </authorList>
    </citation>
    <scope>NUCLEOTIDE SEQUENCE</scope>
    <source>
        <tissue evidence="1">Shoot tissue taken approximately 20 cm above the soil surface</tissue>
    </source>
</reference>